<evidence type="ECO:0000256" key="1">
    <source>
        <dbReference type="SAM" id="SignalP"/>
    </source>
</evidence>
<reference evidence="2 3" key="1">
    <citation type="journal article" date="2012" name="J. Bacteriol.">
        <title>Complete Genome Sequence of Flavobacterium indicum GPSTA100-9T, Isolated from Warm Spring Water.</title>
        <authorList>
            <person name="Barbier P."/>
            <person name="Houel A."/>
            <person name="Loux V."/>
            <person name="Poulain J."/>
            <person name="Bernardet J.F."/>
            <person name="Touchon M."/>
            <person name="Duchaud E."/>
        </authorList>
    </citation>
    <scope>NUCLEOTIDE SEQUENCE [LARGE SCALE GENOMIC DNA]</scope>
    <source>
        <strain evidence="3">DSM 17447 / CIP 109464 / GPTSA100-9</strain>
    </source>
</reference>
<keyword evidence="1" id="KW-0732">Signal</keyword>
<reference evidence="3" key="2">
    <citation type="submission" date="2012-03" db="EMBL/GenBank/DDBJ databases">
        <title>Complete genome sequence of Flavobacterium indicum GPTSA100-9T, isolated from warm spring water.</title>
        <authorList>
            <person name="Barbier P."/>
            <person name="Houel A."/>
            <person name="Loux V."/>
            <person name="Poulain J."/>
            <person name="Bernardet J.-F."/>
            <person name="Touchon M."/>
            <person name="Duchaud E."/>
        </authorList>
    </citation>
    <scope>NUCLEOTIDE SEQUENCE [LARGE SCALE GENOMIC DNA]</scope>
    <source>
        <strain evidence="3">DSM 17447 / CIP 109464 / GPTSA100-9</strain>
    </source>
</reference>
<dbReference type="AlphaFoldDB" id="H8XT12"/>
<gene>
    <name evidence="2" type="ordered locus">KQS_08050</name>
</gene>
<evidence type="ECO:0000313" key="2">
    <source>
        <dbReference type="EMBL" id="CCG53554.1"/>
    </source>
</evidence>
<evidence type="ECO:0008006" key="4">
    <source>
        <dbReference type="Google" id="ProtNLM"/>
    </source>
</evidence>
<organism evidence="2 3">
    <name type="scientific">Flavobacterium indicum (strain DSM 17447 / CIP 109464 / GPTSA100-9)</name>
    <dbReference type="NCBI Taxonomy" id="1094466"/>
    <lineage>
        <taxon>Bacteria</taxon>
        <taxon>Pseudomonadati</taxon>
        <taxon>Bacteroidota</taxon>
        <taxon>Flavobacteriia</taxon>
        <taxon>Flavobacteriales</taxon>
        <taxon>Flavobacteriaceae</taxon>
        <taxon>Flavobacterium</taxon>
    </lineage>
</organism>
<evidence type="ECO:0000313" key="3">
    <source>
        <dbReference type="Proteomes" id="UP000007599"/>
    </source>
</evidence>
<dbReference type="Proteomes" id="UP000007599">
    <property type="component" value="Chromosome I"/>
</dbReference>
<feature type="chain" id="PRO_5003617756" description="Lipoprotein" evidence="1">
    <location>
        <begin position="19"/>
        <end position="286"/>
    </location>
</feature>
<dbReference type="KEGG" id="fin:KQS_08050"/>
<feature type="signal peptide" evidence="1">
    <location>
        <begin position="1"/>
        <end position="18"/>
    </location>
</feature>
<sequence>MKATITSVLLVAVFTLSAQQKKTTTLPAYRSVYELQALQQLESSIKDPVEQNEFFEHVYVVQQLHQLKTMESQDFELGVLQQLPTPVLYQFVRDFLVEYTAVDARKLSVKEINEKAESDSITRRERLAVLAQQFRSNDSTFEASLHAYIAPSSGMCNSMISDYKAPIYTIEGSCGTGASLHYNYVLIKSNSYKDLGDGVSKLNKAELAKLEKAIKAKFKTYAFLAARSGAIIEPHEDGTYSVTVMGYQKEEAMATGGSLEVMYKTKDFKTILPNSISVKKLAEIEY</sequence>
<proteinExistence type="predicted"/>
<dbReference type="eggNOG" id="ENOG502ZYPS">
    <property type="taxonomic scope" value="Bacteria"/>
</dbReference>
<dbReference type="EMBL" id="HE774682">
    <property type="protein sequence ID" value="CCG53554.1"/>
    <property type="molecule type" value="Genomic_DNA"/>
</dbReference>
<protein>
    <recommendedName>
        <fullName evidence="4">Lipoprotein</fullName>
    </recommendedName>
</protein>
<dbReference type="HOGENOM" id="CLU_972364_0_0_10"/>
<name>H8XT12_FLAIG</name>
<accession>H8XT12</accession>
<dbReference type="PATRIC" id="fig|1094466.5.peg.1578"/>
<keyword evidence="3" id="KW-1185">Reference proteome</keyword>
<dbReference type="RefSeq" id="WP_014388675.1">
    <property type="nucleotide sequence ID" value="NC_017025.1"/>
</dbReference>